<evidence type="ECO:0000256" key="2">
    <source>
        <dbReference type="ARBA" id="ARBA00022448"/>
    </source>
</evidence>
<evidence type="ECO:0000256" key="4">
    <source>
        <dbReference type="ARBA" id="ARBA00022496"/>
    </source>
</evidence>
<evidence type="ECO:0000256" key="8">
    <source>
        <dbReference type="ARBA" id="ARBA00023077"/>
    </source>
</evidence>
<keyword evidence="9 11" id="KW-0472">Membrane</keyword>
<dbReference type="InterPro" id="IPR039426">
    <property type="entry name" value="TonB-dep_rcpt-like"/>
</dbReference>
<reference evidence="14" key="1">
    <citation type="submission" date="2014-10" db="EMBL/GenBank/DDBJ databases">
        <title>Genome sequencing of Vitellibacter sp. D-24.</title>
        <authorList>
            <person name="Thevarajoo S."/>
            <person name="Selvaratnam C."/>
            <person name="Goh K.M."/>
            <person name="Chong C.S."/>
        </authorList>
    </citation>
    <scope>NUCLEOTIDE SEQUENCE [LARGE SCALE GENOMIC DNA]</scope>
    <source>
        <strain evidence="14">D-24</strain>
    </source>
</reference>
<dbReference type="PANTHER" id="PTHR32552:SF81">
    <property type="entry name" value="TONB-DEPENDENT OUTER MEMBRANE RECEPTOR"/>
    <property type="match status" value="1"/>
</dbReference>
<dbReference type="Gene3D" id="2.40.170.20">
    <property type="entry name" value="TonB-dependent receptor, beta-barrel domain"/>
    <property type="match status" value="1"/>
</dbReference>
<keyword evidence="13" id="KW-0675">Receptor</keyword>
<comment type="subcellular location">
    <subcellularLocation>
        <location evidence="1 11">Cell outer membrane</location>
        <topology evidence="1 11">Multi-pass membrane protein</topology>
    </subcellularLocation>
</comment>
<dbReference type="GO" id="GO:0006826">
    <property type="term" value="P:iron ion transport"/>
    <property type="evidence" value="ECO:0007669"/>
    <property type="project" value="UniProtKB-KW"/>
</dbReference>
<sequence>MGTGSAWGQTAGSAAAGVAPTITAEDDQSGGLADIVVTAQKRKTNLQDTPIAISVLDDSALRNRHVQSLVDLQDGAIPSLRVAPFYSRNSALIVNIRGVGVLSDSNQPARDQGVGVYIDGVYLGRAQGLGTALYDVQSIEVLKGPQGTLFGRNTEGGALNIVTKKPTGEFGFNGTAGIGNYGSYKGEAHLDLPAFGNVAVKLDGIVT</sequence>
<evidence type="ECO:0000256" key="5">
    <source>
        <dbReference type="ARBA" id="ARBA00022692"/>
    </source>
</evidence>
<dbReference type="Pfam" id="PF07715">
    <property type="entry name" value="Plug"/>
    <property type="match status" value="1"/>
</dbReference>
<organism evidence="13 14">
    <name type="scientific">Aequorivita aquimaris</name>
    <dbReference type="NCBI Taxonomy" id="1548749"/>
    <lineage>
        <taxon>Bacteria</taxon>
        <taxon>Pseudomonadati</taxon>
        <taxon>Bacteroidota</taxon>
        <taxon>Flavobacteriia</taxon>
        <taxon>Flavobacteriales</taxon>
        <taxon>Flavobacteriaceae</taxon>
        <taxon>Aequorivita</taxon>
    </lineage>
</organism>
<keyword evidence="5 11" id="KW-0812">Transmembrane</keyword>
<dbReference type="STRING" id="1548749.LS48_14810"/>
<evidence type="ECO:0000256" key="9">
    <source>
        <dbReference type="ARBA" id="ARBA00023136"/>
    </source>
</evidence>
<evidence type="ECO:0000313" key="13">
    <source>
        <dbReference type="EMBL" id="KXN97807.1"/>
    </source>
</evidence>
<keyword evidence="2 11" id="KW-0813">Transport</keyword>
<dbReference type="InterPro" id="IPR036942">
    <property type="entry name" value="Beta-barrel_TonB_sf"/>
</dbReference>
<keyword evidence="10 11" id="KW-0998">Cell outer membrane</keyword>
<dbReference type="InterPro" id="IPR012910">
    <property type="entry name" value="Plug_dom"/>
</dbReference>
<evidence type="ECO:0000256" key="3">
    <source>
        <dbReference type="ARBA" id="ARBA00022452"/>
    </source>
</evidence>
<evidence type="ECO:0000256" key="6">
    <source>
        <dbReference type="ARBA" id="ARBA00023004"/>
    </source>
</evidence>
<reference evidence="13 14" key="2">
    <citation type="journal article" date="2016" name="Int. J. Syst. Evol. Microbiol.">
        <title>Vitellibacter aquimaris sp. nov., a marine bacterium isolated from seawater.</title>
        <authorList>
            <person name="Thevarajoo S."/>
            <person name="Selvaratnam C."/>
            <person name="Goh K.M."/>
            <person name="Hong K.W."/>
            <person name="Chan X.Y."/>
            <person name="Chan K.G."/>
            <person name="Chong C.S."/>
        </authorList>
    </citation>
    <scope>NUCLEOTIDE SEQUENCE [LARGE SCALE GENOMIC DNA]</scope>
    <source>
        <strain evidence="13 14">D-24</strain>
    </source>
</reference>
<feature type="non-terminal residue" evidence="13">
    <location>
        <position position="207"/>
    </location>
</feature>
<evidence type="ECO:0000313" key="14">
    <source>
        <dbReference type="Proteomes" id="UP000070138"/>
    </source>
</evidence>
<feature type="domain" description="TonB-dependent receptor plug" evidence="12">
    <location>
        <begin position="46"/>
        <end position="158"/>
    </location>
</feature>
<dbReference type="Proteomes" id="UP000070138">
    <property type="component" value="Unassembled WGS sequence"/>
</dbReference>
<dbReference type="PROSITE" id="PS52016">
    <property type="entry name" value="TONB_DEPENDENT_REC_3"/>
    <property type="match status" value="1"/>
</dbReference>
<name>A0A137RE80_9FLAO</name>
<keyword evidence="8" id="KW-0798">TonB box</keyword>
<accession>A0A137RE80</accession>
<dbReference type="PANTHER" id="PTHR32552">
    <property type="entry name" value="FERRICHROME IRON RECEPTOR-RELATED"/>
    <property type="match status" value="1"/>
</dbReference>
<keyword evidence="4" id="KW-0410">Iron transport</keyword>
<dbReference type="AlphaFoldDB" id="A0A137RE80"/>
<dbReference type="PATRIC" id="fig|1548749.3.peg.3087"/>
<evidence type="ECO:0000259" key="12">
    <source>
        <dbReference type="Pfam" id="PF07715"/>
    </source>
</evidence>
<protein>
    <submittedName>
        <fullName evidence="13">TonB-dependent receptor</fullName>
    </submittedName>
</protein>
<dbReference type="SUPFAM" id="SSF56935">
    <property type="entry name" value="Porins"/>
    <property type="match status" value="1"/>
</dbReference>
<dbReference type="OrthoDB" id="9775095at2"/>
<evidence type="ECO:0000256" key="7">
    <source>
        <dbReference type="ARBA" id="ARBA00023065"/>
    </source>
</evidence>
<evidence type="ECO:0000256" key="1">
    <source>
        <dbReference type="ARBA" id="ARBA00004571"/>
    </source>
</evidence>
<gene>
    <name evidence="13" type="ORF">LS48_14810</name>
</gene>
<evidence type="ECO:0000256" key="10">
    <source>
        <dbReference type="ARBA" id="ARBA00023237"/>
    </source>
</evidence>
<proteinExistence type="inferred from homology"/>
<keyword evidence="7" id="KW-0406">Ion transport</keyword>
<dbReference type="GO" id="GO:0009279">
    <property type="term" value="C:cell outer membrane"/>
    <property type="evidence" value="ECO:0007669"/>
    <property type="project" value="UniProtKB-SubCell"/>
</dbReference>
<keyword evidence="14" id="KW-1185">Reference proteome</keyword>
<comment type="similarity">
    <text evidence="11">Belongs to the TonB-dependent receptor family.</text>
</comment>
<comment type="caution">
    <text evidence="13">The sequence shown here is derived from an EMBL/GenBank/DDBJ whole genome shotgun (WGS) entry which is preliminary data.</text>
</comment>
<dbReference type="EMBL" id="JRWG01000061">
    <property type="protein sequence ID" value="KXN97807.1"/>
    <property type="molecule type" value="Genomic_DNA"/>
</dbReference>
<evidence type="ECO:0000256" key="11">
    <source>
        <dbReference type="PROSITE-ProRule" id="PRU01360"/>
    </source>
</evidence>
<keyword evidence="6" id="KW-0408">Iron</keyword>
<keyword evidence="3 11" id="KW-1134">Transmembrane beta strand</keyword>